<keyword evidence="2" id="KW-0813">Transport</keyword>
<comment type="subcellular location">
    <subcellularLocation>
        <location evidence="1">Cell membrane</location>
        <topology evidence="1">Multi-pass membrane protein</topology>
    </subcellularLocation>
</comment>
<evidence type="ECO:0000256" key="3">
    <source>
        <dbReference type="ARBA" id="ARBA00022475"/>
    </source>
</evidence>
<keyword evidence="6 7" id="KW-0472">Membrane</keyword>
<dbReference type="GO" id="GO:0005886">
    <property type="term" value="C:plasma membrane"/>
    <property type="evidence" value="ECO:0007669"/>
    <property type="project" value="UniProtKB-SubCell"/>
</dbReference>
<feature type="transmembrane region" description="Helical" evidence="7">
    <location>
        <begin position="263"/>
        <end position="281"/>
    </location>
</feature>
<feature type="transmembrane region" description="Helical" evidence="7">
    <location>
        <begin position="293"/>
        <end position="311"/>
    </location>
</feature>
<evidence type="ECO:0000256" key="6">
    <source>
        <dbReference type="ARBA" id="ARBA00023136"/>
    </source>
</evidence>
<dbReference type="PANTHER" id="PTHR43266">
    <property type="entry name" value="MACROLIDE-EFFLUX PROTEIN"/>
    <property type="match status" value="1"/>
</dbReference>
<name>A0A248TPR2_9BACI</name>
<dbReference type="InterPro" id="IPR011701">
    <property type="entry name" value="MFS"/>
</dbReference>
<dbReference type="GO" id="GO:0022857">
    <property type="term" value="F:transmembrane transporter activity"/>
    <property type="evidence" value="ECO:0007669"/>
    <property type="project" value="InterPro"/>
</dbReference>
<dbReference type="RefSeq" id="WP_095373744.1">
    <property type="nucleotide sequence ID" value="NZ_CP022984.1"/>
</dbReference>
<feature type="transmembrane region" description="Helical" evidence="7">
    <location>
        <begin position="317"/>
        <end position="335"/>
    </location>
</feature>
<keyword evidence="4 7" id="KW-0812">Transmembrane</keyword>
<dbReference type="AlphaFoldDB" id="A0A248TPR2"/>
<evidence type="ECO:0000313" key="9">
    <source>
        <dbReference type="Proteomes" id="UP000215137"/>
    </source>
</evidence>
<dbReference type="EMBL" id="CP022984">
    <property type="protein sequence ID" value="ASV70186.1"/>
    <property type="molecule type" value="Genomic_DNA"/>
</dbReference>
<evidence type="ECO:0000256" key="5">
    <source>
        <dbReference type="ARBA" id="ARBA00022989"/>
    </source>
</evidence>
<protein>
    <submittedName>
        <fullName evidence="8">MFS transporter</fullName>
    </submittedName>
</protein>
<proteinExistence type="predicted"/>
<feature type="transmembrane region" description="Helical" evidence="7">
    <location>
        <begin position="48"/>
        <end position="69"/>
    </location>
</feature>
<feature type="transmembrane region" description="Helical" evidence="7">
    <location>
        <begin position="355"/>
        <end position="377"/>
    </location>
</feature>
<feature type="transmembrane region" description="Helical" evidence="7">
    <location>
        <begin position="383"/>
        <end position="405"/>
    </location>
</feature>
<reference evidence="8 9" key="1">
    <citation type="submission" date="2017-08" db="EMBL/GenBank/DDBJ databases">
        <title>Complete Genome Sequence of Bacillus kochii Oregon-R-modENCODE STRAIN BDGP4, isolated from Drosophila melanogaster gut.</title>
        <authorList>
            <person name="Wan K.H."/>
            <person name="Yu C."/>
            <person name="Park S."/>
            <person name="Hammonds A.S."/>
            <person name="Booth B.W."/>
            <person name="Celniker S.E."/>
        </authorList>
    </citation>
    <scope>NUCLEOTIDE SEQUENCE [LARGE SCALE GENOMIC DNA]</scope>
    <source>
        <strain evidence="8 9">BDGP4</strain>
        <plasmid evidence="9">pbkbdgp4a</plasmid>
    </source>
</reference>
<keyword evidence="9" id="KW-1185">Reference proteome</keyword>
<sequence>MIDKKEDKYLLRNKNFILLLISQNLSAFGDWFRTIAAIGLIYKVTGSAANLSLLFISSMLPMILVSTLCSPLIDKYSRKTIMMISDFCRLIIGLSFVFIVVNDLNINYMYLLLAINGVCTGFYFPARSTIIPELVNINHLTRANSILATSFSTSMLIATGLGGVIGEVLAVEYIFLLDAITFLLSGILIVFIKTVKKSSSNQNQPSQSYFQSITEGFKIIRSKPIIQSSIWILTSREFAISIVNIIFSLYILSVVQAGNLGLGLAYLASGLGQIIGGITLAKYFKNKQLSIKFYKTWSSISLILLGILHSLSYQQPYFIVFLILVVIANIWYSPIEVLYTTSIMTNVSEELRGRVFASAISLSRTAHILGFILVGIIGDILPVSTIAMGIGIFLITAGILNRVLLLRQKEHITQTSSLNS</sequence>
<keyword evidence="5 7" id="KW-1133">Transmembrane helix</keyword>
<dbReference type="InterPro" id="IPR036259">
    <property type="entry name" value="MFS_trans_sf"/>
</dbReference>
<feature type="transmembrane region" description="Helical" evidence="7">
    <location>
        <begin position="16"/>
        <end position="42"/>
    </location>
</feature>
<evidence type="ECO:0000313" key="8">
    <source>
        <dbReference type="EMBL" id="ASV70186.1"/>
    </source>
</evidence>
<evidence type="ECO:0000256" key="1">
    <source>
        <dbReference type="ARBA" id="ARBA00004651"/>
    </source>
</evidence>
<dbReference type="PRINTS" id="PR01988">
    <property type="entry name" value="EXPORTERBACE"/>
</dbReference>
<dbReference type="Pfam" id="PF07690">
    <property type="entry name" value="MFS_1"/>
    <property type="match status" value="1"/>
</dbReference>
<dbReference type="Proteomes" id="UP000215137">
    <property type="component" value="Plasmid pBkBDGP4A"/>
</dbReference>
<keyword evidence="8" id="KW-0614">Plasmid</keyword>
<dbReference type="SUPFAM" id="SSF103473">
    <property type="entry name" value="MFS general substrate transporter"/>
    <property type="match status" value="1"/>
</dbReference>
<gene>
    <name evidence="8" type="ORF">CKF48_23140</name>
</gene>
<feature type="transmembrane region" description="Helical" evidence="7">
    <location>
        <begin position="81"/>
        <end position="101"/>
    </location>
</feature>
<dbReference type="Gene3D" id="1.20.1250.20">
    <property type="entry name" value="MFS general substrate transporter like domains"/>
    <property type="match status" value="1"/>
</dbReference>
<dbReference type="OrthoDB" id="9775268at2"/>
<accession>A0A248TPR2</accession>
<keyword evidence="3" id="KW-1003">Cell membrane</keyword>
<feature type="transmembrane region" description="Helical" evidence="7">
    <location>
        <begin position="238"/>
        <end position="257"/>
    </location>
</feature>
<organism evidence="8 9">
    <name type="scientific">Cytobacillus kochii</name>
    <dbReference type="NCBI Taxonomy" id="859143"/>
    <lineage>
        <taxon>Bacteria</taxon>
        <taxon>Bacillati</taxon>
        <taxon>Bacillota</taxon>
        <taxon>Bacilli</taxon>
        <taxon>Bacillales</taxon>
        <taxon>Bacillaceae</taxon>
        <taxon>Cytobacillus</taxon>
    </lineage>
</organism>
<feature type="transmembrane region" description="Helical" evidence="7">
    <location>
        <begin position="171"/>
        <end position="192"/>
    </location>
</feature>
<feature type="transmembrane region" description="Helical" evidence="7">
    <location>
        <begin position="146"/>
        <end position="165"/>
    </location>
</feature>
<feature type="transmembrane region" description="Helical" evidence="7">
    <location>
        <begin position="107"/>
        <end position="126"/>
    </location>
</feature>
<dbReference type="InterPro" id="IPR022324">
    <property type="entry name" value="Bacilysin_exporter_BacE_put"/>
</dbReference>
<dbReference type="KEGG" id="bko:CKF48_23140"/>
<dbReference type="PANTHER" id="PTHR43266:SF2">
    <property type="entry name" value="MAJOR FACILITATOR SUPERFAMILY (MFS) PROFILE DOMAIN-CONTAINING PROTEIN"/>
    <property type="match status" value="1"/>
</dbReference>
<dbReference type="CDD" id="cd06173">
    <property type="entry name" value="MFS_MefA_like"/>
    <property type="match status" value="1"/>
</dbReference>
<evidence type="ECO:0000256" key="2">
    <source>
        <dbReference type="ARBA" id="ARBA00022448"/>
    </source>
</evidence>
<evidence type="ECO:0000256" key="7">
    <source>
        <dbReference type="SAM" id="Phobius"/>
    </source>
</evidence>
<evidence type="ECO:0000256" key="4">
    <source>
        <dbReference type="ARBA" id="ARBA00022692"/>
    </source>
</evidence>
<geneLocation type="plasmid" evidence="9">
    <name>pbkbdgp4a</name>
</geneLocation>